<evidence type="ECO:0000313" key="2">
    <source>
        <dbReference type="EMBL" id="SSW62782.1"/>
    </source>
</evidence>
<organism evidence="2 3">
    <name type="scientific">Achromobacter agilis</name>
    <dbReference type="NCBI Taxonomy" id="1353888"/>
    <lineage>
        <taxon>Bacteria</taxon>
        <taxon>Pseudomonadati</taxon>
        <taxon>Pseudomonadota</taxon>
        <taxon>Betaproteobacteria</taxon>
        <taxon>Burkholderiales</taxon>
        <taxon>Alcaligenaceae</taxon>
        <taxon>Achromobacter</taxon>
    </lineage>
</organism>
<keyword evidence="3" id="KW-1185">Reference proteome</keyword>
<proteinExistence type="predicted"/>
<feature type="region of interest" description="Disordered" evidence="1">
    <location>
        <begin position="1"/>
        <end position="22"/>
    </location>
</feature>
<accession>A0A446C4I2</accession>
<sequence length="80" mass="9191">MRLITDQELNTMSTESKRRRHQELDRKLAVASQRGWSCAHRIEASRAKVHAAILLDVEQGRDTEAKIEKRRVRGAPRASN</sequence>
<reference evidence="2 3" key="1">
    <citation type="submission" date="2018-07" db="EMBL/GenBank/DDBJ databases">
        <authorList>
            <person name="Peeters C."/>
        </authorList>
    </citation>
    <scope>NUCLEOTIDE SEQUENCE [LARGE SCALE GENOMIC DNA]</scope>
    <source>
        <strain evidence="2 3">LMG 3411</strain>
    </source>
</reference>
<evidence type="ECO:0000256" key="1">
    <source>
        <dbReference type="SAM" id="MobiDB-lite"/>
    </source>
</evidence>
<evidence type="ECO:0000313" key="3">
    <source>
        <dbReference type="Proteomes" id="UP000289184"/>
    </source>
</evidence>
<gene>
    <name evidence="2" type="ORF">AGI3411_00630</name>
</gene>
<evidence type="ECO:0008006" key="4">
    <source>
        <dbReference type="Google" id="ProtNLM"/>
    </source>
</evidence>
<protein>
    <recommendedName>
        <fullName evidence="4">Toluene tolerance protein</fullName>
    </recommendedName>
</protein>
<dbReference type="AlphaFoldDB" id="A0A446C4I2"/>
<name>A0A446C4I2_9BURK</name>
<dbReference type="RefSeq" id="WP_129525962.1">
    <property type="nucleotide sequence ID" value="NZ_UFQB01000002.1"/>
</dbReference>
<dbReference type="EMBL" id="UFQB01000002">
    <property type="protein sequence ID" value="SSW62782.1"/>
    <property type="molecule type" value="Genomic_DNA"/>
</dbReference>
<dbReference type="Proteomes" id="UP000289184">
    <property type="component" value="Unassembled WGS sequence"/>
</dbReference>
<dbReference type="OrthoDB" id="8657356at2"/>